<sequence>MSGFITPDKPVESDSNIDLGLVQAQIFMPNGKIMDFWFGVLTPTKEMISDFYKELDKSHQDVFPMRFEVIENLSTGISSGSIHGFCSSGENDEIKLHL</sequence>
<evidence type="ECO:0000313" key="1">
    <source>
        <dbReference type="EMBL" id="PID55762.1"/>
    </source>
</evidence>
<dbReference type="AlphaFoldDB" id="A0A2G6E1I5"/>
<accession>A0A2G6E1I5</accession>
<proteinExistence type="predicted"/>
<gene>
    <name evidence="1" type="ORF">CSB45_14605</name>
</gene>
<name>A0A2G6E1I5_9BACT</name>
<evidence type="ECO:0000313" key="2">
    <source>
        <dbReference type="Proteomes" id="UP000229740"/>
    </source>
</evidence>
<protein>
    <submittedName>
        <fullName evidence="1">Uncharacterized protein</fullName>
    </submittedName>
</protein>
<dbReference type="Proteomes" id="UP000229740">
    <property type="component" value="Unassembled WGS sequence"/>
</dbReference>
<comment type="caution">
    <text evidence="1">The sequence shown here is derived from an EMBL/GenBank/DDBJ whole genome shotgun (WGS) entry which is preliminary data.</text>
</comment>
<reference evidence="1 2" key="1">
    <citation type="submission" date="2017-10" db="EMBL/GenBank/DDBJ databases">
        <title>Novel microbial diversity and functional potential in the marine mammal oral microbiome.</title>
        <authorList>
            <person name="Dudek N.K."/>
            <person name="Sun C.L."/>
            <person name="Burstein D."/>
            <person name="Kantor R.S."/>
            <person name="Aliaga Goltsman D.S."/>
            <person name="Bik E.M."/>
            <person name="Thomas B.C."/>
            <person name="Banfield J.F."/>
            <person name="Relman D.A."/>
        </authorList>
    </citation>
    <scope>NUCLEOTIDE SEQUENCE [LARGE SCALE GENOMIC DNA]</scope>
    <source>
        <strain evidence="1">DOLZORAL124_49_17</strain>
    </source>
</reference>
<organism evidence="1 2">
    <name type="scientific">candidate division KSB3 bacterium</name>
    <dbReference type="NCBI Taxonomy" id="2044937"/>
    <lineage>
        <taxon>Bacteria</taxon>
        <taxon>candidate division KSB3</taxon>
    </lineage>
</organism>
<dbReference type="EMBL" id="PDPS01000044">
    <property type="protein sequence ID" value="PID55762.1"/>
    <property type="molecule type" value="Genomic_DNA"/>
</dbReference>